<comment type="subcellular location">
    <subcellularLocation>
        <location evidence="1 7">Cell membrane</location>
        <topology evidence="1 7">Multi-pass membrane protein</topology>
    </subcellularLocation>
</comment>
<keyword evidence="5 7" id="KW-1133">Transmembrane helix</keyword>
<dbReference type="Pfam" id="PF19300">
    <property type="entry name" value="BPD_transp_1_N"/>
    <property type="match status" value="1"/>
</dbReference>
<comment type="similarity">
    <text evidence="7">Belongs to the binding-protein-dependent transport system permease family.</text>
</comment>
<evidence type="ECO:0000313" key="9">
    <source>
        <dbReference type="EMBL" id="QKS50773.1"/>
    </source>
</evidence>
<reference evidence="9 10" key="1">
    <citation type="submission" date="2020-06" db="EMBL/GenBank/DDBJ databases">
        <title>Complete genome of Azosprillum oryzae KACC14407.</title>
        <authorList>
            <person name="Kim M."/>
            <person name="Park Y.-J."/>
            <person name="Shin J.-H."/>
        </authorList>
    </citation>
    <scope>NUCLEOTIDE SEQUENCE [LARGE SCALE GENOMIC DNA]</scope>
    <source>
        <strain evidence="9 10">KACC 14407</strain>
    </source>
</reference>
<dbReference type="PANTHER" id="PTHR43163:SF6">
    <property type="entry name" value="DIPEPTIDE TRANSPORT SYSTEM PERMEASE PROTEIN DPPB-RELATED"/>
    <property type="match status" value="1"/>
</dbReference>
<feature type="domain" description="ABC transmembrane type-1" evidence="8">
    <location>
        <begin position="95"/>
        <end position="305"/>
    </location>
</feature>
<keyword evidence="6 7" id="KW-0472">Membrane</keyword>
<feature type="transmembrane region" description="Helical" evidence="7">
    <location>
        <begin position="286"/>
        <end position="312"/>
    </location>
</feature>
<evidence type="ECO:0000313" key="10">
    <source>
        <dbReference type="Proteomes" id="UP000509702"/>
    </source>
</evidence>
<gene>
    <name evidence="9" type="ORF">HUE56_09480</name>
</gene>
<feature type="transmembrane region" description="Helical" evidence="7">
    <location>
        <begin position="143"/>
        <end position="162"/>
    </location>
</feature>
<evidence type="ECO:0000256" key="1">
    <source>
        <dbReference type="ARBA" id="ARBA00004651"/>
    </source>
</evidence>
<accession>A0A6N1AH51</accession>
<dbReference type="InterPro" id="IPR045621">
    <property type="entry name" value="BPD_transp_1_N"/>
</dbReference>
<organism evidence="9 10">
    <name type="scientific">Azospirillum oryzae</name>
    <dbReference type="NCBI Taxonomy" id="286727"/>
    <lineage>
        <taxon>Bacteria</taxon>
        <taxon>Pseudomonadati</taxon>
        <taxon>Pseudomonadota</taxon>
        <taxon>Alphaproteobacteria</taxon>
        <taxon>Rhodospirillales</taxon>
        <taxon>Azospirillaceae</taxon>
        <taxon>Azospirillum</taxon>
    </lineage>
</organism>
<sequence>MLAFLLRRLVSLIVTVWLASIVVFAVLQLVPGDPALLMLGVNAQPDTLAALRGQMGLDQPVLTRYLQWAGALARGDLGVSLTYARPVAELVAERLAVTLPLALLSLVISTALALPLGLLAAAQRGRGGDWAVLGFSQLGVSMPSFWIAILLILLFSLTLHWFPAGGFPGWTGPGWGGGIGPALHALLLPALALALPEAAILARVTRTAVLDTLAEDHIRTARAKGVSRTAVLLRHALPNALIPVATVLGLQISFLVAGAVVVENVFTLPGLGRLLYQAIGQRDLIVVQGVVVLLALFVVVVNALVDIACALADPRPKGVSS</sequence>
<feature type="transmembrane region" description="Helical" evidence="7">
    <location>
        <begin position="182"/>
        <end position="202"/>
    </location>
</feature>
<dbReference type="Proteomes" id="UP000509702">
    <property type="component" value="Chromosome"/>
</dbReference>
<evidence type="ECO:0000256" key="4">
    <source>
        <dbReference type="ARBA" id="ARBA00022692"/>
    </source>
</evidence>
<evidence type="ECO:0000256" key="2">
    <source>
        <dbReference type="ARBA" id="ARBA00022448"/>
    </source>
</evidence>
<dbReference type="GO" id="GO:0005886">
    <property type="term" value="C:plasma membrane"/>
    <property type="evidence" value="ECO:0007669"/>
    <property type="project" value="UniProtKB-SubCell"/>
</dbReference>
<name>A0A6N1AH51_9PROT</name>
<dbReference type="OrthoDB" id="7834831at2"/>
<dbReference type="PROSITE" id="PS50928">
    <property type="entry name" value="ABC_TM1"/>
    <property type="match status" value="1"/>
</dbReference>
<dbReference type="InterPro" id="IPR035906">
    <property type="entry name" value="MetI-like_sf"/>
</dbReference>
<dbReference type="EMBL" id="CP054619">
    <property type="protein sequence ID" value="QKS50773.1"/>
    <property type="molecule type" value="Genomic_DNA"/>
</dbReference>
<dbReference type="GO" id="GO:0071916">
    <property type="term" value="F:dipeptide transmembrane transporter activity"/>
    <property type="evidence" value="ECO:0007669"/>
    <property type="project" value="TreeGrafter"/>
</dbReference>
<dbReference type="PANTHER" id="PTHR43163">
    <property type="entry name" value="DIPEPTIDE TRANSPORT SYSTEM PERMEASE PROTEIN DPPB-RELATED"/>
    <property type="match status" value="1"/>
</dbReference>
<dbReference type="Pfam" id="PF00528">
    <property type="entry name" value="BPD_transp_1"/>
    <property type="match status" value="1"/>
</dbReference>
<dbReference type="RefSeq" id="WP_149201683.1">
    <property type="nucleotide sequence ID" value="NZ_BSOV01000097.1"/>
</dbReference>
<evidence type="ECO:0000256" key="3">
    <source>
        <dbReference type="ARBA" id="ARBA00022475"/>
    </source>
</evidence>
<dbReference type="InterPro" id="IPR000515">
    <property type="entry name" value="MetI-like"/>
</dbReference>
<feature type="transmembrane region" description="Helical" evidence="7">
    <location>
        <begin position="9"/>
        <end position="30"/>
    </location>
</feature>
<evidence type="ECO:0000256" key="7">
    <source>
        <dbReference type="RuleBase" id="RU363032"/>
    </source>
</evidence>
<dbReference type="AlphaFoldDB" id="A0A6N1AH51"/>
<evidence type="ECO:0000256" key="5">
    <source>
        <dbReference type="ARBA" id="ARBA00022989"/>
    </source>
</evidence>
<dbReference type="CDD" id="cd06261">
    <property type="entry name" value="TM_PBP2"/>
    <property type="match status" value="1"/>
</dbReference>
<evidence type="ECO:0000256" key="6">
    <source>
        <dbReference type="ARBA" id="ARBA00023136"/>
    </source>
</evidence>
<keyword evidence="2 7" id="KW-0813">Transport</keyword>
<feature type="transmembrane region" description="Helical" evidence="7">
    <location>
        <begin position="240"/>
        <end position="266"/>
    </location>
</feature>
<keyword evidence="3" id="KW-1003">Cell membrane</keyword>
<keyword evidence="10" id="KW-1185">Reference proteome</keyword>
<dbReference type="KEGG" id="aoz:HUE56_09480"/>
<feature type="transmembrane region" description="Helical" evidence="7">
    <location>
        <begin position="101"/>
        <end position="122"/>
    </location>
</feature>
<proteinExistence type="inferred from homology"/>
<evidence type="ECO:0000259" key="8">
    <source>
        <dbReference type="PROSITE" id="PS50928"/>
    </source>
</evidence>
<dbReference type="Gene3D" id="1.10.3720.10">
    <property type="entry name" value="MetI-like"/>
    <property type="match status" value="1"/>
</dbReference>
<keyword evidence="4 7" id="KW-0812">Transmembrane</keyword>
<dbReference type="SUPFAM" id="SSF161098">
    <property type="entry name" value="MetI-like"/>
    <property type="match status" value="1"/>
</dbReference>
<protein>
    <submittedName>
        <fullName evidence="9">ABC transporter permease</fullName>
    </submittedName>
</protein>